<evidence type="ECO:0000313" key="3">
    <source>
        <dbReference type="Proteomes" id="UP000035642"/>
    </source>
</evidence>
<keyword evidence="2" id="KW-0812">Transmembrane</keyword>
<evidence type="ECO:0000313" key="4">
    <source>
        <dbReference type="WBParaSite" id="ACAC_0001135501-mRNA-1"/>
    </source>
</evidence>
<feature type="compositionally biased region" description="Polar residues" evidence="1">
    <location>
        <begin position="148"/>
        <end position="157"/>
    </location>
</feature>
<dbReference type="AlphaFoldDB" id="A0A0K0DJ17"/>
<reference evidence="4" key="2">
    <citation type="submission" date="2017-02" db="UniProtKB">
        <authorList>
            <consortium name="WormBaseParasite"/>
        </authorList>
    </citation>
    <scope>IDENTIFICATION</scope>
</reference>
<feature type="region of interest" description="Disordered" evidence="1">
    <location>
        <begin position="101"/>
        <end position="157"/>
    </location>
</feature>
<organism evidence="3 4">
    <name type="scientific">Angiostrongylus cantonensis</name>
    <name type="common">Rat lungworm</name>
    <dbReference type="NCBI Taxonomy" id="6313"/>
    <lineage>
        <taxon>Eukaryota</taxon>
        <taxon>Metazoa</taxon>
        <taxon>Ecdysozoa</taxon>
        <taxon>Nematoda</taxon>
        <taxon>Chromadorea</taxon>
        <taxon>Rhabditida</taxon>
        <taxon>Rhabditina</taxon>
        <taxon>Rhabditomorpha</taxon>
        <taxon>Strongyloidea</taxon>
        <taxon>Metastrongylidae</taxon>
        <taxon>Angiostrongylus</taxon>
    </lineage>
</organism>
<protein>
    <submittedName>
        <fullName evidence="4">Uncharacterized protein</fullName>
    </submittedName>
</protein>
<evidence type="ECO:0000256" key="2">
    <source>
        <dbReference type="SAM" id="Phobius"/>
    </source>
</evidence>
<keyword evidence="2" id="KW-0472">Membrane</keyword>
<proteinExistence type="predicted"/>
<feature type="region of interest" description="Disordered" evidence="1">
    <location>
        <begin position="47"/>
        <end position="81"/>
    </location>
</feature>
<sequence>METTDEALNKKLIVITAVIIFMLCLCCVVVGLLMEYKKRKEKLELYDKMEKEKEKERKRRKMKKEKARKKRKQRKLAKSMKAMKKNTGVLKALEEYLAGQTETATTGGDTESVEMPASVRKPNSLSEIPVSSNLPPAPSDQVNESKEPQSNYFMPQK</sequence>
<dbReference type="WBParaSite" id="ACAC_0001135501-mRNA-1">
    <property type="protein sequence ID" value="ACAC_0001135501-mRNA-1"/>
    <property type="gene ID" value="ACAC_0001135501"/>
</dbReference>
<keyword evidence="2" id="KW-1133">Transmembrane helix</keyword>
<feature type="transmembrane region" description="Helical" evidence="2">
    <location>
        <begin position="12"/>
        <end position="34"/>
    </location>
</feature>
<feature type="compositionally biased region" description="Basic residues" evidence="1">
    <location>
        <begin position="56"/>
        <end position="81"/>
    </location>
</feature>
<reference evidence="3" key="1">
    <citation type="submission" date="2012-09" db="EMBL/GenBank/DDBJ databases">
        <authorList>
            <person name="Martin A.A."/>
        </authorList>
    </citation>
    <scope>NUCLEOTIDE SEQUENCE</scope>
</reference>
<accession>A0A0K0DJ17</accession>
<evidence type="ECO:0000256" key="1">
    <source>
        <dbReference type="SAM" id="MobiDB-lite"/>
    </source>
</evidence>
<dbReference type="Proteomes" id="UP000035642">
    <property type="component" value="Unassembled WGS sequence"/>
</dbReference>
<keyword evidence="3" id="KW-1185">Reference proteome</keyword>
<name>A0A0K0DJ17_ANGCA</name>
<feature type="compositionally biased region" description="Polar residues" evidence="1">
    <location>
        <begin position="121"/>
        <end position="134"/>
    </location>
</feature>